<protein>
    <submittedName>
        <fullName evidence="1">Uncharacterized protein</fullName>
    </submittedName>
</protein>
<reference evidence="1" key="1">
    <citation type="submission" date="2020-11" db="EMBL/GenBank/DDBJ databases">
        <authorList>
            <consortium name="DOE Joint Genome Institute"/>
            <person name="Ahrendt S."/>
            <person name="Riley R."/>
            <person name="Andreopoulos W."/>
            <person name="LaButti K."/>
            <person name="Pangilinan J."/>
            <person name="Ruiz-duenas F.J."/>
            <person name="Barrasa J.M."/>
            <person name="Sanchez-Garcia M."/>
            <person name="Camarero S."/>
            <person name="Miyauchi S."/>
            <person name="Serrano A."/>
            <person name="Linde D."/>
            <person name="Babiker R."/>
            <person name="Drula E."/>
            <person name="Ayuso-Fernandez I."/>
            <person name="Pacheco R."/>
            <person name="Padilla G."/>
            <person name="Ferreira P."/>
            <person name="Barriuso J."/>
            <person name="Kellner H."/>
            <person name="Castanera R."/>
            <person name="Alfaro M."/>
            <person name="Ramirez L."/>
            <person name="Pisabarro A.G."/>
            <person name="Kuo A."/>
            <person name="Tritt A."/>
            <person name="Lipzen A."/>
            <person name="He G."/>
            <person name="Yan M."/>
            <person name="Ng V."/>
            <person name="Cullen D."/>
            <person name="Martin F."/>
            <person name="Rosso M.-N."/>
            <person name="Henrissat B."/>
            <person name="Hibbett D."/>
            <person name="Martinez A.T."/>
            <person name="Grigoriev I.V."/>
        </authorList>
    </citation>
    <scope>NUCLEOTIDE SEQUENCE</scope>
    <source>
        <strain evidence="1">AH 44721</strain>
    </source>
</reference>
<dbReference type="Proteomes" id="UP000724874">
    <property type="component" value="Unassembled WGS sequence"/>
</dbReference>
<evidence type="ECO:0000313" key="2">
    <source>
        <dbReference type="Proteomes" id="UP000724874"/>
    </source>
</evidence>
<sequence length="118" mass="13054">MTRGTSAYQLSGQSSHVLLAACGSSELAHESHGHGNFSFALLKLLESTSPEKLTYSSVLTRMDAIPGQNPHFEGQNLNRILFNGHLKGILYWMLVLYTASLSVQNSPYWKTSNRKILS</sequence>
<dbReference type="AlphaFoldDB" id="A0A9P5TGR7"/>
<dbReference type="PROSITE" id="PS51257">
    <property type="entry name" value="PROKAR_LIPOPROTEIN"/>
    <property type="match status" value="1"/>
</dbReference>
<evidence type="ECO:0000313" key="1">
    <source>
        <dbReference type="EMBL" id="KAF8875736.1"/>
    </source>
</evidence>
<proteinExistence type="predicted"/>
<name>A0A9P5TGR7_GYMJU</name>
<dbReference type="OrthoDB" id="3223806at2759"/>
<accession>A0A9P5TGR7</accession>
<dbReference type="EMBL" id="JADNYJ010000192">
    <property type="protein sequence ID" value="KAF8875736.1"/>
    <property type="molecule type" value="Genomic_DNA"/>
</dbReference>
<keyword evidence="2" id="KW-1185">Reference proteome</keyword>
<dbReference type="Gene3D" id="3.40.50.1460">
    <property type="match status" value="1"/>
</dbReference>
<gene>
    <name evidence="1" type="ORF">CPB84DRAFT_441914</name>
</gene>
<organism evidence="1 2">
    <name type="scientific">Gymnopilus junonius</name>
    <name type="common">Spectacular rustgill mushroom</name>
    <name type="synonym">Gymnopilus spectabilis subsp. junonius</name>
    <dbReference type="NCBI Taxonomy" id="109634"/>
    <lineage>
        <taxon>Eukaryota</taxon>
        <taxon>Fungi</taxon>
        <taxon>Dikarya</taxon>
        <taxon>Basidiomycota</taxon>
        <taxon>Agaricomycotina</taxon>
        <taxon>Agaricomycetes</taxon>
        <taxon>Agaricomycetidae</taxon>
        <taxon>Agaricales</taxon>
        <taxon>Agaricineae</taxon>
        <taxon>Hymenogastraceae</taxon>
        <taxon>Gymnopilus</taxon>
    </lineage>
</organism>
<comment type="caution">
    <text evidence="1">The sequence shown here is derived from an EMBL/GenBank/DDBJ whole genome shotgun (WGS) entry which is preliminary data.</text>
</comment>